<name>A0A6C0ET79_9ZZZZ</name>
<feature type="transmembrane region" description="Helical" evidence="1">
    <location>
        <begin position="6"/>
        <end position="26"/>
    </location>
</feature>
<keyword evidence="1" id="KW-0812">Transmembrane</keyword>
<sequence>MNKQNILIVFCILIIVLIICISINCYSFKEGLDNSDAIDIPVNGVIPDGYYKIDDKTMKKIPYGYTTNAEKTTLLPNTQTSFWVEYIKEKDNVYGNSVTYSSTIENTKKYNSGNYDLLYHDSPESIKSQSGVYGTDFGTTMVVDSCGNKILIPYNESQGYSIYYEPGSYKYGASTYIPTYEDSVYFSKNNYYGNTSFKPTTKTPSTLEYSRLSKNYTNNIIYTEPQFIISSSYIPTNEITTYSSKTSGIDTTTVYT</sequence>
<keyword evidence="1" id="KW-0472">Membrane</keyword>
<reference evidence="2" key="1">
    <citation type="journal article" date="2020" name="Nature">
        <title>Giant virus diversity and host interactions through global metagenomics.</title>
        <authorList>
            <person name="Schulz F."/>
            <person name="Roux S."/>
            <person name="Paez-Espino D."/>
            <person name="Jungbluth S."/>
            <person name="Walsh D.A."/>
            <person name="Denef V.J."/>
            <person name="McMahon K.D."/>
            <person name="Konstantinidis K.T."/>
            <person name="Eloe-Fadrosh E.A."/>
            <person name="Kyrpides N.C."/>
            <person name="Woyke T."/>
        </authorList>
    </citation>
    <scope>NUCLEOTIDE SEQUENCE</scope>
    <source>
        <strain evidence="2">GVMAG-M-3300009155-48</strain>
    </source>
</reference>
<dbReference type="EMBL" id="MN738927">
    <property type="protein sequence ID" value="QHT31942.1"/>
    <property type="molecule type" value="Genomic_DNA"/>
</dbReference>
<evidence type="ECO:0000256" key="1">
    <source>
        <dbReference type="SAM" id="Phobius"/>
    </source>
</evidence>
<accession>A0A6C0ET79</accession>
<keyword evidence="1" id="KW-1133">Transmembrane helix</keyword>
<organism evidence="2">
    <name type="scientific">viral metagenome</name>
    <dbReference type="NCBI Taxonomy" id="1070528"/>
    <lineage>
        <taxon>unclassified sequences</taxon>
        <taxon>metagenomes</taxon>
        <taxon>organismal metagenomes</taxon>
    </lineage>
</organism>
<dbReference type="AlphaFoldDB" id="A0A6C0ET79"/>
<protein>
    <submittedName>
        <fullName evidence="2">Uncharacterized protein</fullName>
    </submittedName>
</protein>
<evidence type="ECO:0000313" key="2">
    <source>
        <dbReference type="EMBL" id="QHT31942.1"/>
    </source>
</evidence>
<proteinExistence type="predicted"/>